<gene>
    <name evidence="10" type="ORF">ENH87_09105</name>
</gene>
<keyword evidence="3 8" id="KW-1133">Transmembrane helix</keyword>
<feature type="transmembrane region" description="Helical" evidence="8">
    <location>
        <begin position="174"/>
        <end position="193"/>
    </location>
</feature>
<evidence type="ECO:0000256" key="8">
    <source>
        <dbReference type="SAM" id="Phobius"/>
    </source>
</evidence>
<evidence type="ECO:0000256" key="4">
    <source>
        <dbReference type="ARBA" id="ARBA00023136"/>
    </source>
</evidence>
<comment type="caution">
    <text evidence="10">The sequence shown here is derived from an EMBL/GenBank/DDBJ whole genome shotgun (WGS) entry which is preliminary data.</text>
</comment>
<dbReference type="GO" id="GO:0012505">
    <property type="term" value="C:endomembrane system"/>
    <property type="evidence" value="ECO:0007669"/>
    <property type="project" value="UniProtKB-SubCell"/>
</dbReference>
<evidence type="ECO:0000256" key="3">
    <source>
        <dbReference type="ARBA" id="ARBA00022989"/>
    </source>
</evidence>
<evidence type="ECO:0000259" key="9">
    <source>
        <dbReference type="SMART" id="SM00752"/>
    </source>
</evidence>
<evidence type="ECO:0000256" key="7">
    <source>
        <dbReference type="SAM" id="MobiDB-lite"/>
    </source>
</evidence>
<feature type="domain" description="HTTM-like" evidence="9">
    <location>
        <begin position="7"/>
        <end position="266"/>
    </location>
</feature>
<reference evidence="10" key="1">
    <citation type="journal article" date="2020" name="mSystems">
        <title>Genome- and Community-Level Interaction Insights into Carbon Utilization and Element Cycling Functions of Hydrothermarchaeota in Hydrothermal Sediment.</title>
        <authorList>
            <person name="Zhou Z."/>
            <person name="Liu Y."/>
            <person name="Xu W."/>
            <person name="Pan J."/>
            <person name="Luo Z.H."/>
            <person name="Li M."/>
        </authorList>
    </citation>
    <scope>NUCLEOTIDE SEQUENCE [LARGE SCALE GENOMIC DNA]</scope>
    <source>
        <strain evidence="10">HyVt-345</strain>
    </source>
</reference>
<feature type="transmembrane region" description="Helical" evidence="8">
    <location>
        <begin position="290"/>
        <end position="308"/>
    </location>
</feature>
<dbReference type="PANTHER" id="PTHR12639">
    <property type="entry name" value="VITAMIN K-DEPENDENT GAMMA-CARBOXYLASE"/>
    <property type="match status" value="1"/>
</dbReference>
<dbReference type="InterPro" id="IPR011020">
    <property type="entry name" value="HTTM-like"/>
</dbReference>
<keyword evidence="5" id="KW-1015">Disulfide bond</keyword>
<dbReference type="Proteomes" id="UP000886191">
    <property type="component" value="Unassembled WGS sequence"/>
</dbReference>
<feature type="transmembrane region" description="Helical" evidence="8">
    <location>
        <begin position="20"/>
        <end position="39"/>
    </location>
</feature>
<dbReference type="AlphaFoldDB" id="A0A831QM58"/>
<evidence type="ECO:0000256" key="6">
    <source>
        <dbReference type="ARBA" id="ARBA00023239"/>
    </source>
</evidence>
<dbReference type="Pfam" id="PF05090">
    <property type="entry name" value="HTTM"/>
    <property type="match status" value="1"/>
</dbReference>
<feature type="transmembrane region" description="Helical" evidence="8">
    <location>
        <begin position="66"/>
        <end position="84"/>
    </location>
</feature>
<keyword evidence="2 8" id="KW-0812">Transmembrane</keyword>
<protein>
    <submittedName>
        <fullName evidence="10">HTTM domain-containing protein</fullName>
    </submittedName>
</protein>
<name>A0A831QM58_9FLAO</name>
<keyword evidence="6" id="KW-0456">Lyase</keyword>
<dbReference type="GO" id="GO:0019842">
    <property type="term" value="F:vitamin binding"/>
    <property type="evidence" value="ECO:0007669"/>
    <property type="project" value="TreeGrafter"/>
</dbReference>
<feature type="transmembrane region" description="Helical" evidence="8">
    <location>
        <begin position="112"/>
        <end position="129"/>
    </location>
</feature>
<feature type="transmembrane region" description="Helical" evidence="8">
    <location>
        <begin position="149"/>
        <end position="167"/>
    </location>
</feature>
<accession>A0A831QM58</accession>
<dbReference type="InterPro" id="IPR053934">
    <property type="entry name" value="HTTM_dom"/>
</dbReference>
<dbReference type="EMBL" id="DRGL01000028">
    <property type="protein sequence ID" value="HEA21065.1"/>
    <property type="molecule type" value="Genomic_DNA"/>
</dbReference>
<dbReference type="InterPro" id="IPR007782">
    <property type="entry name" value="VKG_COase"/>
</dbReference>
<proteinExistence type="predicted"/>
<feature type="transmembrane region" description="Helical" evidence="8">
    <location>
        <begin position="235"/>
        <end position="262"/>
    </location>
</feature>
<evidence type="ECO:0000256" key="2">
    <source>
        <dbReference type="ARBA" id="ARBA00022692"/>
    </source>
</evidence>
<feature type="region of interest" description="Disordered" evidence="7">
    <location>
        <begin position="440"/>
        <end position="472"/>
    </location>
</feature>
<evidence type="ECO:0000256" key="1">
    <source>
        <dbReference type="ARBA" id="ARBA00004127"/>
    </source>
</evidence>
<feature type="transmembrane region" description="Helical" evidence="8">
    <location>
        <begin position="205"/>
        <end position="223"/>
    </location>
</feature>
<dbReference type="PANTHER" id="PTHR12639:SF7">
    <property type="entry name" value="HTTM DOMAIN-CONTAINING PROTEIN"/>
    <property type="match status" value="1"/>
</dbReference>
<dbReference type="InterPro" id="IPR053935">
    <property type="entry name" value="VKGC_lumenal_dom"/>
</dbReference>
<organism evidence="10">
    <name type="scientific">Pricia antarctica</name>
    <dbReference type="NCBI Taxonomy" id="641691"/>
    <lineage>
        <taxon>Bacteria</taxon>
        <taxon>Pseudomonadati</taxon>
        <taxon>Bacteroidota</taxon>
        <taxon>Flavobacteriia</taxon>
        <taxon>Flavobacteriales</taxon>
        <taxon>Flavobacteriaceae</taxon>
        <taxon>Pricia</taxon>
    </lineage>
</organism>
<evidence type="ECO:0000313" key="10">
    <source>
        <dbReference type="EMBL" id="HEA21065.1"/>
    </source>
</evidence>
<dbReference type="GO" id="GO:0008488">
    <property type="term" value="F:gamma-glutamyl carboxylase activity"/>
    <property type="evidence" value="ECO:0007669"/>
    <property type="project" value="InterPro"/>
</dbReference>
<evidence type="ECO:0000256" key="5">
    <source>
        <dbReference type="ARBA" id="ARBA00023157"/>
    </source>
</evidence>
<sequence>MLNRFLFTKIDNSPLIIFRIFFGLLVASECYGAILTGWIRRTLIEPKFTFSFIGFEWLQPLPGNGMYFYFFIMGSMGILIALGYKYRYSMIAFTLLWTGVYLMQKTSYNNHYYLLILISAMMCLFPAHRRHSLDVRQNPALKTDAMYAWVKWTIILQLLIVYVYAAIAKLYGDWLDFGIVRILMLGKVNFYLVGDLLQQPWVHKIIGTVGILFDLLIIPALLYKQTRKIAFVISIFFHLFNSFIFQIGIFPYLSLAFTVFFFEPETIRTIFFKKKKPYRLTMVEAPSYKPILYVIGGLYFLVQLALPLRQHFIKDNVLWTEEGHRMSWRMMLRNRSGTIEFKVVEKESGTTKIITIDDYLSKKQRRRIAAYPDFIWQFAQHLKKEYAEKGIPISVYAINSRVSINGRPTRAFIDPKVDLATAKWDYFRHNDWILPSQLSSSTKTNSHINKPDSKRSAPQSASEANDDTKVDP</sequence>
<dbReference type="SMART" id="SM00752">
    <property type="entry name" value="HTTM"/>
    <property type="match status" value="1"/>
</dbReference>
<keyword evidence="4 8" id="KW-0472">Membrane</keyword>
<dbReference type="Pfam" id="PF22777">
    <property type="entry name" value="VKGC_lumenal_dom"/>
    <property type="match status" value="1"/>
</dbReference>
<comment type="subcellular location">
    <subcellularLocation>
        <location evidence="1">Endomembrane system</location>
        <topology evidence="1">Multi-pass membrane protein</topology>
    </subcellularLocation>
</comment>